<feature type="domain" description="A-factor biosynthesis hotdog" evidence="1">
    <location>
        <begin position="220"/>
        <end position="249"/>
    </location>
</feature>
<comment type="caution">
    <text evidence="2">The sequence shown here is derived from an EMBL/GenBank/DDBJ whole genome shotgun (WGS) entry which is preliminary data.</text>
</comment>
<organism evidence="2 3">
    <name type="scientific">Streptomyces pactum</name>
    <dbReference type="NCBI Taxonomy" id="68249"/>
    <lineage>
        <taxon>Bacteria</taxon>
        <taxon>Bacillati</taxon>
        <taxon>Actinomycetota</taxon>
        <taxon>Actinomycetes</taxon>
        <taxon>Kitasatosporales</taxon>
        <taxon>Streptomycetaceae</taxon>
        <taxon>Streptomyces</taxon>
    </lineage>
</organism>
<dbReference type="NCBIfam" id="NF041195">
    <property type="entry name" value="ScbA_BarX_GamBu"/>
    <property type="match status" value="1"/>
</dbReference>
<accession>A0ABS0NTX6</accession>
<gene>
    <name evidence="2" type="ORF">IHE55_29230</name>
</gene>
<reference evidence="2 3" key="1">
    <citation type="submission" date="2020-09" db="EMBL/GenBank/DDBJ databases">
        <title>Biosynthesis of the nuclear factor of activated T cells inhibitor NFAT-133 and its congeners in Streptomyces pactum.</title>
        <authorList>
            <person name="Zhou W."/>
            <person name="Posri P."/>
            <person name="Abugrain M.E."/>
            <person name="Weisberg A.J."/>
            <person name="Chang J.H."/>
            <person name="Mahmud T."/>
        </authorList>
    </citation>
    <scope>NUCLEOTIDE SEQUENCE [LARGE SCALE GENOMIC DNA]</scope>
    <source>
        <strain evidence="2 3">ATCC 27456</strain>
    </source>
</reference>
<evidence type="ECO:0000313" key="2">
    <source>
        <dbReference type="EMBL" id="MBH5338645.1"/>
    </source>
</evidence>
<dbReference type="InterPro" id="IPR005509">
    <property type="entry name" value="AfsA_hotdog_dom"/>
</dbReference>
<dbReference type="RefSeq" id="WP_197992435.1">
    <property type="nucleotide sequence ID" value="NZ_JACYXC010000002.1"/>
</dbReference>
<evidence type="ECO:0000259" key="1">
    <source>
        <dbReference type="Pfam" id="PF03756"/>
    </source>
</evidence>
<proteinExistence type="predicted"/>
<evidence type="ECO:0000313" key="3">
    <source>
        <dbReference type="Proteomes" id="UP000807371"/>
    </source>
</evidence>
<keyword evidence="3" id="KW-1185">Reference proteome</keyword>
<feature type="domain" description="A-factor biosynthesis hotdog" evidence="1">
    <location>
        <begin position="28"/>
        <end position="162"/>
    </location>
</feature>
<dbReference type="Pfam" id="PF03756">
    <property type="entry name" value="AfsA"/>
    <property type="match status" value="2"/>
</dbReference>
<name>A0ABS0NTX6_9ACTN</name>
<dbReference type="EMBL" id="JACYXC010000002">
    <property type="protein sequence ID" value="MBH5338645.1"/>
    <property type="molecule type" value="Genomic_DNA"/>
</dbReference>
<protein>
    <submittedName>
        <fullName evidence="2">A-factor biosynthesis protein</fullName>
    </submittedName>
</protein>
<dbReference type="Proteomes" id="UP000807371">
    <property type="component" value="Unassembled WGS sequence"/>
</dbReference>
<dbReference type="InterPro" id="IPR047757">
    <property type="entry name" value="AfsA-like"/>
</dbReference>
<sequence>MSDVLEARPADDARSGSLSWSRTVDRELVHRSSVAEVLLTDVRPRAPGEFLAAACWGRSHPTFPRGRDDRHSPWMVAETTRQLGIYVPLRHYAVPGTARFLVTDLCFTLDPAAEPRPGHGASEITCRVWVHDVRTARETGLVTGLRMRVSYQAGGTVFATAAGGARFLDAAAYAALRAGARPAAPSGAAARPEPAVLGLWSPADVVLSLAGDGPLLDPADHRHPFLFDHETDHVPGMALLEAARQAAALDSAGTFLRPTFCHMKALRFTEHCPRARVECSRYGRTAVFRFRQNGAVTAAGVLRYG</sequence>